<organism evidence="1 2">
    <name type="scientific">Armillaria novae-zelandiae</name>
    <dbReference type="NCBI Taxonomy" id="153914"/>
    <lineage>
        <taxon>Eukaryota</taxon>
        <taxon>Fungi</taxon>
        <taxon>Dikarya</taxon>
        <taxon>Basidiomycota</taxon>
        <taxon>Agaricomycotina</taxon>
        <taxon>Agaricomycetes</taxon>
        <taxon>Agaricomycetidae</taxon>
        <taxon>Agaricales</taxon>
        <taxon>Marasmiineae</taxon>
        <taxon>Physalacriaceae</taxon>
        <taxon>Armillaria</taxon>
    </lineage>
</organism>
<comment type="caution">
    <text evidence="1">The sequence shown here is derived from an EMBL/GenBank/DDBJ whole genome shotgun (WGS) entry which is preliminary data.</text>
</comment>
<accession>A0AA39U3W7</accession>
<dbReference type="Proteomes" id="UP001175227">
    <property type="component" value="Unassembled WGS sequence"/>
</dbReference>
<sequence length="109" mass="11891">MILGAIVPLCAHKVFGVIGFHIRVMAHDAPDHVPPLRGFLIIVAEFSKEHQQEPPIVFVNRVLRGGALFGASPGVYSSSLKKAKTRRCASNGWIALQRLVHFNGLRTGP</sequence>
<dbReference type="AlphaFoldDB" id="A0AA39U3W7"/>
<protein>
    <submittedName>
        <fullName evidence="1">Uncharacterized protein</fullName>
    </submittedName>
</protein>
<evidence type="ECO:0000313" key="2">
    <source>
        <dbReference type="Proteomes" id="UP001175227"/>
    </source>
</evidence>
<reference evidence="1" key="1">
    <citation type="submission" date="2023-06" db="EMBL/GenBank/DDBJ databases">
        <authorList>
            <consortium name="Lawrence Berkeley National Laboratory"/>
            <person name="Ahrendt S."/>
            <person name="Sahu N."/>
            <person name="Indic B."/>
            <person name="Wong-Bajracharya J."/>
            <person name="Merenyi Z."/>
            <person name="Ke H.-M."/>
            <person name="Monk M."/>
            <person name="Kocsube S."/>
            <person name="Drula E."/>
            <person name="Lipzen A."/>
            <person name="Balint B."/>
            <person name="Henrissat B."/>
            <person name="Andreopoulos B."/>
            <person name="Martin F.M."/>
            <person name="Harder C.B."/>
            <person name="Rigling D."/>
            <person name="Ford K.L."/>
            <person name="Foster G.D."/>
            <person name="Pangilinan J."/>
            <person name="Papanicolaou A."/>
            <person name="Barry K."/>
            <person name="LaButti K."/>
            <person name="Viragh M."/>
            <person name="Koriabine M."/>
            <person name="Yan M."/>
            <person name="Riley R."/>
            <person name="Champramary S."/>
            <person name="Plett K.L."/>
            <person name="Tsai I.J."/>
            <person name="Slot J."/>
            <person name="Sipos G."/>
            <person name="Plett J."/>
            <person name="Nagy L.G."/>
            <person name="Grigoriev I.V."/>
        </authorList>
    </citation>
    <scope>NUCLEOTIDE SEQUENCE</scope>
    <source>
        <strain evidence="1">ICMP 16352</strain>
    </source>
</reference>
<gene>
    <name evidence="1" type="ORF">IW261DRAFT_1521484</name>
</gene>
<name>A0AA39U3W7_9AGAR</name>
<evidence type="ECO:0000313" key="1">
    <source>
        <dbReference type="EMBL" id="KAK0466515.1"/>
    </source>
</evidence>
<dbReference type="EMBL" id="JAUEPR010000084">
    <property type="protein sequence ID" value="KAK0466515.1"/>
    <property type="molecule type" value="Genomic_DNA"/>
</dbReference>
<proteinExistence type="predicted"/>
<keyword evidence="2" id="KW-1185">Reference proteome</keyword>